<name>A0AAU6TGD5_UNCXX</name>
<proteinExistence type="predicted"/>
<protein>
    <submittedName>
        <fullName evidence="1">DUF3293 domain-containing protein</fullName>
    </submittedName>
</protein>
<gene>
    <name evidence="1" type="ORF">MRL64_10695</name>
</gene>
<dbReference type="AlphaFoldDB" id="A0AAU6TGD5"/>
<evidence type="ECO:0000313" key="1">
    <source>
        <dbReference type="EMBL" id="XAG60774.1"/>
    </source>
</evidence>
<sequence length="129" mass="14864">MINENLWYAYSQVKLVFPTTSIKGDFVIITAWNPRSLRLSEDENRRNNRHLQQALIDYDLIEIIVGNDDFSWYEESFAVVMPVTKAVVLANQCAQNAFYYVQDGQLILQSCLDHQRFNLGSLSSKITSP</sequence>
<dbReference type="Pfam" id="PF11697">
    <property type="entry name" value="DUF3293"/>
    <property type="match status" value="1"/>
</dbReference>
<dbReference type="InterPro" id="IPR021710">
    <property type="entry name" value="DUF3293"/>
</dbReference>
<dbReference type="EMBL" id="CP095342">
    <property type="protein sequence ID" value="XAG60774.1"/>
    <property type="molecule type" value="Genomic_DNA"/>
</dbReference>
<organism evidence="1">
    <name type="scientific">bacterium 19MO02SH05</name>
    <dbReference type="NCBI Taxonomy" id="2920696"/>
    <lineage>
        <taxon>Bacteria</taxon>
    </lineage>
</organism>
<accession>A0AAU6TGD5</accession>
<reference evidence="1" key="1">
    <citation type="submission" date="2022-03" db="EMBL/GenBank/DDBJ databases">
        <title>Sea Food Isolates.</title>
        <authorList>
            <person name="Li c."/>
        </authorList>
    </citation>
    <scope>NUCLEOTIDE SEQUENCE</scope>
    <source>
        <strain evidence="1">19MO02SH05</strain>
    </source>
</reference>